<dbReference type="Proteomes" id="UP000187185">
    <property type="component" value="Chromosome"/>
</dbReference>
<feature type="region of interest" description="Disordered" evidence="1">
    <location>
        <begin position="1"/>
        <end position="56"/>
    </location>
</feature>
<gene>
    <name evidence="2" type="ORF">BOH66_11400</name>
</gene>
<dbReference type="EMBL" id="CP018762">
    <property type="protein sequence ID" value="APZ34782.1"/>
    <property type="molecule type" value="Genomic_DNA"/>
</dbReference>
<accession>A0A1P8U9L4</accession>
<evidence type="ECO:0000313" key="2">
    <source>
        <dbReference type="EMBL" id="APZ34782.1"/>
    </source>
</evidence>
<feature type="region of interest" description="Disordered" evidence="1">
    <location>
        <begin position="215"/>
        <end position="235"/>
    </location>
</feature>
<evidence type="ECO:0000313" key="3">
    <source>
        <dbReference type="Proteomes" id="UP000187185"/>
    </source>
</evidence>
<dbReference type="AlphaFoldDB" id="A0A1P8U9L4"/>
<keyword evidence="3" id="KW-1185">Reference proteome</keyword>
<reference evidence="2 3" key="1">
    <citation type="submission" date="2016-12" db="EMBL/GenBank/DDBJ databases">
        <title>Complete genome sequence of Microbacterium aurum KACC 15219.</title>
        <authorList>
            <person name="Jung Y."/>
            <person name="Shin J.-H."/>
            <person name="Lee Y.-J."/>
            <person name="Yi H."/>
            <person name="Bahn Y.-S."/>
            <person name="Kim J.F."/>
            <person name="Lee D.-W."/>
        </authorList>
    </citation>
    <scope>NUCLEOTIDE SEQUENCE [LARGE SCALE GENOMIC DNA]</scope>
    <source>
        <strain evidence="2 3">KACC 15219</strain>
    </source>
</reference>
<dbReference type="KEGG" id="maur:BOH66_11400"/>
<organism evidence="2 3">
    <name type="scientific">Microbacterium aurum</name>
    <dbReference type="NCBI Taxonomy" id="36805"/>
    <lineage>
        <taxon>Bacteria</taxon>
        <taxon>Bacillati</taxon>
        <taxon>Actinomycetota</taxon>
        <taxon>Actinomycetes</taxon>
        <taxon>Micrococcales</taxon>
        <taxon>Microbacteriaceae</taxon>
        <taxon>Microbacterium</taxon>
    </lineage>
</organism>
<name>A0A1P8U9L4_9MICO</name>
<dbReference type="RefSeq" id="WP_076691140.1">
    <property type="nucleotide sequence ID" value="NZ_CP018762.1"/>
</dbReference>
<protein>
    <submittedName>
        <fullName evidence="2">Uncharacterized protein</fullName>
    </submittedName>
</protein>
<feature type="compositionally biased region" description="Basic and acidic residues" evidence="1">
    <location>
        <begin position="1"/>
        <end position="30"/>
    </location>
</feature>
<evidence type="ECO:0000256" key="1">
    <source>
        <dbReference type="SAM" id="MobiDB-lite"/>
    </source>
</evidence>
<dbReference type="STRING" id="36805.BOH66_11400"/>
<proteinExistence type="predicted"/>
<dbReference type="OrthoDB" id="3375207at2"/>
<sequence length="235" mass="26235">MSDDHRKREPRPLTPDEERQLAERQRRREAALAADPRPEPIPGPRTQHSRWDIDTETTAPGLDGWIRIIDTARKIAPLFVRLGEDDSGRLIVVGLHIDGDIELTARAMREISLPEIVKTIAWRATGSPPPQSVGDVSPIGLAVFEGVAMEIEHTVASAAPAETKRGRPGPTDDQLHRVVDAYRRHARQTRSAIAATMREVNLSRASVQRHLDLAHERGLFPEGRQGAQHTRKDDR</sequence>